<feature type="region of interest" description="Disordered" evidence="1">
    <location>
        <begin position="21"/>
        <end position="44"/>
    </location>
</feature>
<gene>
    <name evidence="2" type="ORF">CHS0354_030582</name>
</gene>
<sequence length="370" mass="40476">MNRGVTPRNYDLRNRIVSKLFPPSHFTPPSNAISTPEATAPPYSQEKIQVPSTSLLLEAAATFTTPPVTIHTPLSTLETIPTSSTGTTPTSRLTTAFQSLFDHGSTALSPPASNLGPVNQCPIDLTPSTFEGLSQLHEPTPISPVLVTPKSTLFTTNSLNVAPVTETITFWVQPLTLKTPEHYSRSVNSFGNDRFTQTAVALNGLKPSVRRIVMNKNPVNMAELRQAAFLAEKSIATTDTTDFSTLHTILDEVKQLKDEVKVANSKQNQDSNSCSPPHAHINVTRQPFYPRNTVSRELGISDRIQITHHFHQLFQRAILVLTTIINRIAGIATSCNSKTALPLLVLDVVVNVQNERFAAHATHSVTIVIR</sequence>
<name>A0AAE0SCP4_9BIVA</name>
<organism evidence="2 3">
    <name type="scientific">Potamilus streckersoni</name>
    <dbReference type="NCBI Taxonomy" id="2493646"/>
    <lineage>
        <taxon>Eukaryota</taxon>
        <taxon>Metazoa</taxon>
        <taxon>Spiralia</taxon>
        <taxon>Lophotrochozoa</taxon>
        <taxon>Mollusca</taxon>
        <taxon>Bivalvia</taxon>
        <taxon>Autobranchia</taxon>
        <taxon>Heteroconchia</taxon>
        <taxon>Palaeoheterodonta</taxon>
        <taxon>Unionida</taxon>
        <taxon>Unionoidea</taxon>
        <taxon>Unionidae</taxon>
        <taxon>Ambleminae</taxon>
        <taxon>Lampsilini</taxon>
        <taxon>Potamilus</taxon>
    </lineage>
</organism>
<dbReference type="EMBL" id="JAEAOA010001816">
    <property type="protein sequence ID" value="KAK3589461.1"/>
    <property type="molecule type" value="Genomic_DNA"/>
</dbReference>
<comment type="caution">
    <text evidence="2">The sequence shown here is derived from an EMBL/GenBank/DDBJ whole genome shotgun (WGS) entry which is preliminary data.</text>
</comment>
<proteinExistence type="predicted"/>
<protein>
    <submittedName>
        <fullName evidence="2">Uncharacterized protein</fullName>
    </submittedName>
</protein>
<reference evidence="2" key="3">
    <citation type="submission" date="2023-05" db="EMBL/GenBank/DDBJ databases">
        <authorList>
            <person name="Smith C.H."/>
        </authorList>
    </citation>
    <scope>NUCLEOTIDE SEQUENCE</scope>
    <source>
        <strain evidence="2">CHS0354</strain>
        <tissue evidence="2">Mantle</tissue>
    </source>
</reference>
<accession>A0AAE0SCP4</accession>
<feature type="compositionally biased region" description="Polar residues" evidence="1">
    <location>
        <begin position="27"/>
        <end position="37"/>
    </location>
</feature>
<evidence type="ECO:0000256" key="1">
    <source>
        <dbReference type="SAM" id="MobiDB-lite"/>
    </source>
</evidence>
<reference evidence="2" key="2">
    <citation type="journal article" date="2021" name="Genome Biol. Evol.">
        <title>Developing a high-quality reference genome for a parasitic bivalve with doubly uniparental inheritance (Bivalvia: Unionida).</title>
        <authorList>
            <person name="Smith C.H."/>
        </authorList>
    </citation>
    <scope>NUCLEOTIDE SEQUENCE</scope>
    <source>
        <strain evidence="2">CHS0354</strain>
        <tissue evidence="2">Mantle</tissue>
    </source>
</reference>
<evidence type="ECO:0000313" key="3">
    <source>
        <dbReference type="Proteomes" id="UP001195483"/>
    </source>
</evidence>
<keyword evidence="3" id="KW-1185">Reference proteome</keyword>
<evidence type="ECO:0000313" key="2">
    <source>
        <dbReference type="EMBL" id="KAK3589461.1"/>
    </source>
</evidence>
<dbReference type="Proteomes" id="UP001195483">
    <property type="component" value="Unassembled WGS sequence"/>
</dbReference>
<dbReference type="AlphaFoldDB" id="A0AAE0SCP4"/>
<reference evidence="2" key="1">
    <citation type="journal article" date="2021" name="Genome Biol. Evol.">
        <title>A High-Quality Reference Genome for a Parasitic Bivalve with Doubly Uniparental Inheritance (Bivalvia: Unionida).</title>
        <authorList>
            <person name="Smith C.H."/>
        </authorList>
    </citation>
    <scope>NUCLEOTIDE SEQUENCE</scope>
    <source>
        <strain evidence="2">CHS0354</strain>
    </source>
</reference>